<dbReference type="OrthoDB" id="8822439at2"/>
<dbReference type="EMBL" id="FMZC01000007">
    <property type="protein sequence ID" value="SDD57017.1"/>
    <property type="molecule type" value="Genomic_DNA"/>
</dbReference>
<evidence type="ECO:0000313" key="1">
    <source>
        <dbReference type="EMBL" id="SDD57017.1"/>
    </source>
</evidence>
<sequence>MQRTQPWFIGAALRALALNVSNTRRVFTRSDLVLWDKALAERPGLAKMALDRMAYHELVELQPDRQVAQGLTRIDQRWRLTDKGLATCRSVAQALPGAPPPDPSALSTRLWQLLRSRRTLTAEEAASTLIDAGERDFAKAQHQLGDYLSIWSKLVPENIQVSAQRVGNAKRYVMVTDGGLYPPPTKVGRVRLVPPPAARPVPPLAKRAKATDE</sequence>
<proteinExistence type="predicted"/>
<keyword evidence="2" id="KW-1185">Reference proteome</keyword>
<dbReference type="STRING" id="187868.SAMN05192589_107137"/>
<dbReference type="RefSeq" id="WP_092744173.1">
    <property type="nucleotide sequence ID" value="NZ_FMZC01000007.1"/>
</dbReference>
<accession>A0A1G6VVK3</accession>
<reference evidence="1 2" key="1">
    <citation type="submission" date="2016-10" db="EMBL/GenBank/DDBJ databases">
        <authorList>
            <person name="de Groot N.N."/>
        </authorList>
    </citation>
    <scope>NUCLEOTIDE SEQUENCE [LARGE SCALE GENOMIC DNA]</scope>
    <source>
        <strain evidence="1 2">DSM 16619</strain>
    </source>
</reference>
<dbReference type="AlphaFoldDB" id="A0A1G6VVK3"/>
<organism evidence="1 2">
    <name type="scientific">Paracidovorax valerianellae</name>
    <dbReference type="NCBI Taxonomy" id="187868"/>
    <lineage>
        <taxon>Bacteria</taxon>
        <taxon>Pseudomonadati</taxon>
        <taxon>Pseudomonadota</taxon>
        <taxon>Betaproteobacteria</taxon>
        <taxon>Burkholderiales</taxon>
        <taxon>Comamonadaceae</taxon>
        <taxon>Paracidovorax</taxon>
    </lineage>
</organism>
<protein>
    <submittedName>
        <fullName evidence="1">Uncharacterized protein</fullName>
    </submittedName>
</protein>
<dbReference type="Proteomes" id="UP000198781">
    <property type="component" value="Unassembled WGS sequence"/>
</dbReference>
<evidence type="ECO:0000313" key="2">
    <source>
        <dbReference type="Proteomes" id="UP000198781"/>
    </source>
</evidence>
<name>A0A1G6VVK3_9BURK</name>
<gene>
    <name evidence="1" type="ORF">SAMN05192589_107137</name>
</gene>